<gene>
    <name evidence="2" type="ORF">NCTC12722_03348</name>
</gene>
<organism evidence="2 3">
    <name type="scientific">Afipia felis</name>
    <name type="common">Cat scratch disease bacillus</name>
    <dbReference type="NCBI Taxonomy" id="1035"/>
    <lineage>
        <taxon>Bacteria</taxon>
        <taxon>Pseudomonadati</taxon>
        <taxon>Pseudomonadota</taxon>
        <taxon>Alphaproteobacteria</taxon>
        <taxon>Hyphomicrobiales</taxon>
        <taxon>Nitrobacteraceae</taxon>
        <taxon>Afipia</taxon>
    </lineage>
</organism>
<dbReference type="InterPro" id="IPR004360">
    <property type="entry name" value="Glyas_Fos-R_dOase_dom"/>
</dbReference>
<evidence type="ECO:0000313" key="2">
    <source>
        <dbReference type="EMBL" id="SUU86126.1"/>
    </source>
</evidence>
<keyword evidence="2" id="KW-0456">Lyase</keyword>
<evidence type="ECO:0000313" key="3">
    <source>
        <dbReference type="Proteomes" id="UP000254343"/>
    </source>
</evidence>
<protein>
    <submittedName>
        <fullName evidence="2">Lactoylglutathione lyase</fullName>
    </submittedName>
</protein>
<feature type="domain" description="VOC" evidence="1">
    <location>
        <begin position="12"/>
        <end position="122"/>
    </location>
</feature>
<name>A0A380WBE1_AFIFE</name>
<dbReference type="GO" id="GO:0016829">
    <property type="term" value="F:lyase activity"/>
    <property type="evidence" value="ECO:0007669"/>
    <property type="project" value="UniProtKB-KW"/>
</dbReference>
<dbReference type="OrthoDB" id="9794917at2"/>
<dbReference type="RefSeq" id="WP_002716950.1">
    <property type="nucleotide sequence ID" value="NZ_UFSI01000001.1"/>
</dbReference>
<reference evidence="2 3" key="1">
    <citation type="submission" date="2018-06" db="EMBL/GenBank/DDBJ databases">
        <authorList>
            <consortium name="Pathogen Informatics"/>
            <person name="Doyle S."/>
        </authorList>
    </citation>
    <scope>NUCLEOTIDE SEQUENCE [LARGE SCALE GENOMIC DNA]</scope>
    <source>
        <strain evidence="2 3">NCTC12722</strain>
    </source>
</reference>
<dbReference type="InterPro" id="IPR029068">
    <property type="entry name" value="Glyas_Bleomycin-R_OHBP_Dase"/>
</dbReference>
<proteinExistence type="predicted"/>
<dbReference type="PANTHER" id="PTHR21366">
    <property type="entry name" value="GLYOXALASE FAMILY PROTEIN"/>
    <property type="match status" value="1"/>
</dbReference>
<dbReference type="Proteomes" id="UP000254343">
    <property type="component" value="Unassembled WGS sequence"/>
</dbReference>
<dbReference type="CDD" id="cd06587">
    <property type="entry name" value="VOC"/>
    <property type="match status" value="1"/>
</dbReference>
<dbReference type="SUPFAM" id="SSF54593">
    <property type="entry name" value="Glyoxalase/Bleomycin resistance protein/Dihydroxybiphenyl dioxygenase"/>
    <property type="match status" value="1"/>
</dbReference>
<dbReference type="Pfam" id="PF00903">
    <property type="entry name" value="Glyoxalase"/>
    <property type="match status" value="1"/>
</dbReference>
<dbReference type="AlphaFoldDB" id="A0A380WBE1"/>
<dbReference type="PROSITE" id="PS51819">
    <property type="entry name" value="VOC"/>
    <property type="match status" value="1"/>
</dbReference>
<dbReference type="Gene3D" id="3.10.180.10">
    <property type="entry name" value="2,3-Dihydroxybiphenyl 1,2-Dioxygenase, domain 1"/>
    <property type="match status" value="1"/>
</dbReference>
<sequence>METNSDKPRVLSYGHALFMVEDLEKSVKFYTEKLGFVVRPAKPLADGRTFAAFEQGIALVAGRKPDHRQIDHVAFEVNDVRAMRDRLKKDGVPFFTDLHDGPYGLTIYIADLDGLKVELYQPGLKAEAASI</sequence>
<accession>A0A380WBE1</accession>
<evidence type="ECO:0000259" key="1">
    <source>
        <dbReference type="PROSITE" id="PS51819"/>
    </source>
</evidence>
<dbReference type="InterPro" id="IPR037523">
    <property type="entry name" value="VOC_core"/>
</dbReference>
<dbReference type="InterPro" id="IPR050383">
    <property type="entry name" value="GlyoxalaseI/FosfomycinResist"/>
</dbReference>
<dbReference type="EMBL" id="UIGB01000001">
    <property type="protein sequence ID" value="SUU86126.1"/>
    <property type="molecule type" value="Genomic_DNA"/>
</dbReference>